<reference evidence="3" key="1">
    <citation type="journal article" date="2015" name="Nature">
        <title>Complex archaea that bridge the gap between prokaryotes and eukaryotes.</title>
        <authorList>
            <person name="Spang A."/>
            <person name="Saw J.H."/>
            <person name="Jorgensen S.L."/>
            <person name="Zaremba-Niedzwiedzka K."/>
            <person name="Martijn J."/>
            <person name="Lind A.E."/>
            <person name="van Eijk R."/>
            <person name="Schleper C."/>
            <person name="Guy L."/>
            <person name="Ettema T.J."/>
        </authorList>
    </citation>
    <scope>NUCLEOTIDE SEQUENCE</scope>
</reference>
<evidence type="ECO:0000256" key="1">
    <source>
        <dbReference type="ARBA" id="ARBA00022679"/>
    </source>
</evidence>
<evidence type="ECO:0000313" key="3">
    <source>
        <dbReference type="EMBL" id="KKM75882.1"/>
    </source>
</evidence>
<dbReference type="Gene3D" id="3.40.50.150">
    <property type="entry name" value="Vaccinia Virus protein VP39"/>
    <property type="match status" value="1"/>
</dbReference>
<dbReference type="GO" id="GO:0016740">
    <property type="term" value="F:transferase activity"/>
    <property type="evidence" value="ECO:0007669"/>
    <property type="project" value="UniProtKB-KW"/>
</dbReference>
<keyword evidence="1" id="KW-0808">Transferase</keyword>
<evidence type="ECO:0000259" key="2">
    <source>
        <dbReference type="Pfam" id="PF13649"/>
    </source>
</evidence>
<dbReference type="SUPFAM" id="SSF53335">
    <property type="entry name" value="S-adenosyl-L-methionine-dependent methyltransferases"/>
    <property type="match status" value="1"/>
</dbReference>
<dbReference type="AlphaFoldDB" id="A0A0F9N2Y4"/>
<protein>
    <recommendedName>
        <fullName evidence="2">Methyltransferase domain-containing protein</fullName>
    </recommendedName>
</protein>
<organism evidence="3">
    <name type="scientific">marine sediment metagenome</name>
    <dbReference type="NCBI Taxonomy" id="412755"/>
    <lineage>
        <taxon>unclassified sequences</taxon>
        <taxon>metagenomes</taxon>
        <taxon>ecological metagenomes</taxon>
    </lineage>
</organism>
<dbReference type="InterPro" id="IPR029063">
    <property type="entry name" value="SAM-dependent_MTases_sf"/>
</dbReference>
<accession>A0A0F9N2Y4</accession>
<dbReference type="Pfam" id="PF13649">
    <property type="entry name" value="Methyltransf_25"/>
    <property type="match status" value="1"/>
</dbReference>
<feature type="domain" description="Methyltransferase" evidence="2">
    <location>
        <begin position="67"/>
        <end position="163"/>
    </location>
</feature>
<sequence length="259" mass="29304">MKAIEQQKAIEQKWYSVLTDMPTQENVQQAYEELHSFYLSSSGYLYSPFLSMAQKVILRVAACGKVVLELGFGGGVLACALAKQGNEVVALDISPKAVDAGLKKAAEWGIAGHVTFRQGDAVNTRLDGDCFDLVVSNNVIEHIHPSKVEAHLNEVRRVLKANGSYLLFTPNKYDGPSSLGMHLKEWGFTEMRRFLEKHGFTCYWLDTRIARLGKTVLGPPYTLWLPDFMERTYVRFGCKRYLRPIMRPNPFFYARKLSA</sequence>
<proteinExistence type="predicted"/>
<dbReference type="InterPro" id="IPR041698">
    <property type="entry name" value="Methyltransf_25"/>
</dbReference>
<gene>
    <name evidence="3" type="ORF">LCGC14_1385760</name>
</gene>
<dbReference type="CDD" id="cd02440">
    <property type="entry name" value="AdoMet_MTases"/>
    <property type="match status" value="1"/>
</dbReference>
<dbReference type="PANTHER" id="PTHR43861">
    <property type="entry name" value="TRANS-ACONITATE 2-METHYLTRANSFERASE-RELATED"/>
    <property type="match status" value="1"/>
</dbReference>
<comment type="caution">
    <text evidence="3">The sequence shown here is derived from an EMBL/GenBank/DDBJ whole genome shotgun (WGS) entry which is preliminary data.</text>
</comment>
<dbReference type="EMBL" id="LAZR01008899">
    <property type="protein sequence ID" value="KKM75882.1"/>
    <property type="molecule type" value="Genomic_DNA"/>
</dbReference>
<name>A0A0F9N2Y4_9ZZZZ</name>